<sequence>MSESREKIRNTMTTLNNASSEHGYVITCDSQAVFRQIDARLMCPVTVWEREAVWELIKQGWSVIHPHSQVMSYGTLRTRVQLMLPTEEGLEALAWWLMVTKTDRVGGEG</sequence>
<evidence type="ECO:0000313" key="2">
    <source>
        <dbReference type="Proteomes" id="UP000218505"/>
    </source>
</evidence>
<dbReference type="AlphaFoldDB" id="A0A290ZF54"/>
<keyword evidence="2" id="KW-1185">Reference proteome</keyword>
<dbReference type="KEGG" id="apre:CNX65_33615"/>
<gene>
    <name evidence="1" type="ORF">CNX65_33615</name>
</gene>
<organism evidence="1 2">
    <name type="scientific">Actinosynnema pretiosum</name>
    <dbReference type="NCBI Taxonomy" id="42197"/>
    <lineage>
        <taxon>Bacteria</taxon>
        <taxon>Bacillati</taxon>
        <taxon>Actinomycetota</taxon>
        <taxon>Actinomycetes</taxon>
        <taxon>Pseudonocardiales</taxon>
        <taxon>Pseudonocardiaceae</taxon>
        <taxon>Actinosynnema</taxon>
    </lineage>
</organism>
<dbReference type="Proteomes" id="UP000218505">
    <property type="component" value="Chromosome"/>
</dbReference>
<reference evidence="1" key="1">
    <citation type="submission" date="2017-09" db="EMBL/GenBank/DDBJ databases">
        <title>Complete Genome Sequence of ansamitocin-producing Bacterium Actinosynnema pretiosum X47.</title>
        <authorList>
            <person name="Cao G."/>
            <person name="Zong G."/>
            <person name="Zhong C."/>
            <person name="Fu J."/>
        </authorList>
    </citation>
    <scope>NUCLEOTIDE SEQUENCE [LARGE SCALE GENOMIC DNA]</scope>
    <source>
        <strain evidence="1">X47</strain>
    </source>
</reference>
<proteinExistence type="predicted"/>
<accession>A0A290ZF54</accession>
<protein>
    <submittedName>
        <fullName evidence="1">Uncharacterized protein</fullName>
    </submittedName>
</protein>
<evidence type="ECO:0000313" key="1">
    <source>
        <dbReference type="EMBL" id="ATE57637.1"/>
    </source>
</evidence>
<dbReference type="EMBL" id="CP023445">
    <property type="protein sequence ID" value="ATE57637.1"/>
    <property type="molecule type" value="Genomic_DNA"/>
</dbReference>
<name>A0A290ZF54_9PSEU</name>